<proteinExistence type="predicted"/>
<dbReference type="EMBL" id="QGTR01000003">
    <property type="protein sequence ID" value="PWW00375.1"/>
    <property type="molecule type" value="Genomic_DNA"/>
</dbReference>
<feature type="domain" description="Malonyl-CoA decarboxylase N-terminal" evidence="2">
    <location>
        <begin position="79"/>
        <end position="159"/>
    </location>
</feature>
<evidence type="ECO:0000313" key="4">
    <source>
        <dbReference type="Proteomes" id="UP000246352"/>
    </source>
</evidence>
<keyword evidence="4" id="KW-1185">Reference proteome</keyword>
<dbReference type="OrthoDB" id="5292736at2"/>
<reference evidence="3 4" key="1">
    <citation type="submission" date="2018-05" db="EMBL/GenBank/DDBJ databases">
        <title>Genomic Encyclopedia of Type Strains, Phase IV (KMG-IV): sequencing the most valuable type-strain genomes for metagenomic binning, comparative biology and taxonomic classification.</title>
        <authorList>
            <person name="Goeker M."/>
        </authorList>
    </citation>
    <scope>NUCLEOTIDE SEQUENCE [LARGE SCALE GENOMIC DNA]</scope>
    <source>
        <strain evidence="3 4">DSM 16791</strain>
    </source>
</reference>
<gene>
    <name evidence="3" type="ORF">DFR52_103580</name>
</gene>
<comment type="caution">
    <text evidence="3">The sequence shown here is derived from an EMBL/GenBank/DDBJ whole genome shotgun (WGS) entry which is preliminary data.</text>
</comment>
<dbReference type="Pfam" id="PF05292">
    <property type="entry name" value="MCD"/>
    <property type="match status" value="1"/>
</dbReference>
<dbReference type="GO" id="GO:0006633">
    <property type="term" value="P:fatty acid biosynthetic process"/>
    <property type="evidence" value="ECO:0007669"/>
    <property type="project" value="InterPro"/>
</dbReference>
<feature type="domain" description="Malonyl-CoA decarboxylase C-terminal" evidence="1">
    <location>
        <begin position="162"/>
        <end position="405"/>
    </location>
</feature>
<dbReference type="PANTHER" id="PTHR28641">
    <property type="match status" value="1"/>
</dbReference>
<name>A0A317PL27_9HYPH</name>
<protein>
    <submittedName>
        <fullName evidence="3">Malonyl-CoA decarboxylase</fullName>
    </submittedName>
</protein>
<sequence length="448" mass="49981">MNRSGFFYDLLSTLFERTDFARAKGDGRSITELCEDLIASQGEVSGDNMGRQILTRFSELTPDGEIEFFNYLTEHMDIDTGRLQTLAASYQAERSPETFASLVAAAEPKRQELLRRINRVQGATGELVKMRSRLLRLLKDHPSFGRTDLDFQHLFGSWFNRGFLLPRRIHWQSPANILEKIIKYEAVHAIDDWDDLRRRVEPADRRCYAFFHPAMPDDPLIFVEVALVRGVPNSVQAILAENREILNPESADTAVFYSISNCQTGLRGVSFGNSLIKQVVEDLRAEVKSITTFVTLSPIPGLNRWLRQSHAAQAGAAGGGDLEAAVESAIETGDLAGLRDQAPWLRRQAADYLVNQKDRHGMPLDPVARFHLGNGAMIHDIHAAADLSPNGVRQSCGLMVNYLYDLKKISQFHEGFAENHTVFTSREVRALADAAAANSNSRKAKNGA</sequence>
<dbReference type="InterPro" id="IPR038351">
    <property type="entry name" value="MCD_N_sf"/>
</dbReference>
<dbReference type="InterPro" id="IPR042303">
    <property type="entry name" value="Malonyl_CoA_deC_C_sf"/>
</dbReference>
<evidence type="ECO:0000313" key="3">
    <source>
        <dbReference type="EMBL" id="PWW00375.1"/>
    </source>
</evidence>
<dbReference type="InterPro" id="IPR035372">
    <property type="entry name" value="MCD_N"/>
</dbReference>
<dbReference type="RefSeq" id="WP_110032600.1">
    <property type="nucleotide sequence ID" value="NZ_QGTR01000003.1"/>
</dbReference>
<evidence type="ECO:0000259" key="2">
    <source>
        <dbReference type="Pfam" id="PF17408"/>
    </source>
</evidence>
<dbReference type="Pfam" id="PF17408">
    <property type="entry name" value="MCD_N"/>
    <property type="match status" value="1"/>
</dbReference>
<evidence type="ECO:0000259" key="1">
    <source>
        <dbReference type="Pfam" id="PF05292"/>
    </source>
</evidence>
<dbReference type="Proteomes" id="UP000246352">
    <property type="component" value="Unassembled WGS sequence"/>
</dbReference>
<dbReference type="AlphaFoldDB" id="A0A317PL27"/>
<accession>A0A317PL27</accession>
<dbReference type="Gene3D" id="3.40.630.150">
    <property type="entry name" value="Malonyl-CoA decarboxylase, catalytic domain"/>
    <property type="match status" value="1"/>
</dbReference>
<dbReference type="InterPro" id="IPR038917">
    <property type="entry name" value="Malonyl_CoA_deC"/>
</dbReference>
<dbReference type="GO" id="GO:0050080">
    <property type="term" value="F:malonyl-CoA decarboxylase activity"/>
    <property type="evidence" value="ECO:0007669"/>
    <property type="project" value="InterPro"/>
</dbReference>
<dbReference type="Gene3D" id="1.20.140.90">
    <property type="entry name" value="Malonyl-CoA decarboxylase, oligemerization domain"/>
    <property type="match status" value="1"/>
</dbReference>
<dbReference type="InterPro" id="IPR007956">
    <property type="entry name" value="Malonyl_CoA_deC_C"/>
</dbReference>
<dbReference type="PANTHER" id="PTHR28641:SF1">
    <property type="entry name" value="MALONYL-COA DECARBOXYLASE, MITOCHONDRIAL"/>
    <property type="match status" value="1"/>
</dbReference>
<organism evidence="3 4">
    <name type="scientific">Hoeflea marina</name>
    <dbReference type="NCBI Taxonomy" id="274592"/>
    <lineage>
        <taxon>Bacteria</taxon>
        <taxon>Pseudomonadati</taxon>
        <taxon>Pseudomonadota</taxon>
        <taxon>Alphaproteobacteria</taxon>
        <taxon>Hyphomicrobiales</taxon>
        <taxon>Rhizobiaceae</taxon>
        <taxon>Hoeflea</taxon>
    </lineage>
</organism>